<dbReference type="Gene3D" id="3.40.50.720">
    <property type="entry name" value="NAD(P)-binding Rossmann-like Domain"/>
    <property type="match status" value="1"/>
</dbReference>
<dbReference type="AlphaFoldDB" id="A0A1G7TUM8"/>
<reference evidence="3" key="1">
    <citation type="submission" date="2016-10" db="EMBL/GenBank/DDBJ databases">
        <authorList>
            <person name="Varghese N."/>
            <person name="Submissions S."/>
        </authorList>
    </citation>
    <scope>NUCLEOTIDE SEQUENCE [LARGE SCALE GENOMIC DNA]</scope>
    <source>
        <strain evidence="3">930I</strain>
    </source>
</reference>
<accession>A0A1G7TUM8</accession>
<dbReference type="Pfam" id="PF01370">
    <property type="entry name" value="Epimerase"/>
    <property type="match status" value="1"/>
</dbReference>
<dbReference type="STRING" id="83401.SAMN05421742_101109"/>
<feature type="domain" description="NAD-dependent epimerase/dehydratase" evidence="1">
    <location>
        <begin position="9"/>
        <end position="244"/>
    </location>
</feature>
<dbReference type="PANTHER" id="PTHR43245:SF23">
    <property type="entry name" value="NAD(P)-BINDING DOMAIN-CONTAINING PROTEIN"/>
    <property type="match status" value="1"/>
</dbReference>
<sequence>MTTSSPSHVLVTGGAGYVGSVLVPELLAAGHRVTVLDLFLFGHDVFPGLDSHPGLRLIEGDIRHPETVAQALAGCDTVIHLACISNDPSFELNPTLGREINHTCFLPLVEAARAAGVGRFIYASSSSVYGIKEGVEVTEDLPLEPLTDYSRFKALCEEELMAARRPGFVASVIRPATVCGYAPRQRLDVIVNILTNHAVNNRRIRVFGGSQLRPNIHIRDMARAYLHLLAQPPEKIDGGIWNVGYENHSLMELAEAVRAEVDPALPIDVEPTDDLRSYHVSSARIARDLGFTANHTIRQAVAELAAALKDGRLPDALNDARYFNVKRVLAWCEEAPPMVDA</sequence>
<dbReference type="CDD" id="cd08946">
    <property type="entry name" value="SDR_e"/>
    <property type="match status" value="1"/>
</dbReference>
<dbReference type="PANTHER" id="PTHR43245">
    <property type="entry name" value="BIFUNCTIONAL POLYMYXIN RESISTANCE PROTEIN ARNA"/>
    <property type="match status" value="1"/>
</dbReference>
<gene>
    <name evidence="2" type="ORF">SAMN05421742_101109</name>
</gene>
<dbReference type="InterPro" id="IPR001509">
    <property type="entry name" value="Epimerase_deHydtase"/>
</dbReference>
<organism evidence="2 3">
    <name type="scientific">Roseospirillum parvum</name>
    <dbReference type="NCBI Taxonomy" id="83401"/>
    <lineage>
        <taxon>Bacteria</taxon>
        <taxon>Pseudomonadati</taxon>
        <taxon>Pseudomonadota</taxon>
        <taxon>Alphaproteobacteria</taxon>
        <taxon>Rhodospirillales</taxon>
        <taxon>Rhodospirillaceae</taxon>
        <taxon>Roseospirillum</taxon>
    </lineage>
</organism>
<dbReference type="Proteomes" id="UP000217076">
    <property type="component" value="Unassembled WGS sequence"/>
</dbReference>
<dbReference type="RefSeq" id="WP_092613984.1">
    <property type="nucleotide sequence ID" value="NZ_FNCV01000001.1"/>
</dbReference>
<name>A0A1G7TUM8_9PROT</name>
<proteinExistence type="predicted"/>
<evidence type="ECO:0000259" key="1">
    <source>
        <dbReference type="Pfam" id="PF01370"/>
    </source>
</evidence>
<dbReference type="InterPro" id="IPR036291">
    <property type="entry name" value="NAD(P)-bd_dom_sf"/>
</dbReference>
<dbReference type="EMBL" id="FNCV01000001">
    <property type="protein sequence ID" value="SDG39007.1"/>
    <property type="molecule type" value="Genomic_DNA"/>
</dbReference>
<protein>
    <submittedName>
        <fullName evidence="2">Nucleoside-diphosphate-sugar epimerase</fullName>
    </submittedName>
</protein>
<dbReference type="SUPFAM" id="SSF51735">
    <property type="entry name" value="NAD(P)-binding Rossmann-fold domains"/>
    <property type="match status" value="1"/>
</dbReference>
<evidence type="ECO:0000313" key="3">
    <source>
        <dbReference type="Proteomes" id="UP000217076"/>
    </source>
</evidence>
<evidence type="ECO:0000313" key="2">
    <source>
        <dbReference type="EMBL" id="SDG39007.1"/>
    </source>
</evidence>
<dbReference type="OrthoDB" id="9795501at2"/>
<keyword evidence="3" id="KW-1185">Reference proteome</keyword>
<dbReference type="InterPro" id="IPR050177">
    <property type="entry name" value="Lipid_A_modif_metabolic_enz"/>
</dbReference>